<sequence length="365" mass="40281">MSSPKLFQPINVGNITLKHRVALAPLTRMRTEKDVPVAGLVKEYYSQRASSPGTLLITEGVLIAPQASGFPSIPLFWTEEQINAWKPIVDDVHAKGSYIFLQICALGRGASKAVLQALDSSYEVVGAGDIPYTGGDIPRPLSLEEIQEYIGWYAKAAKDGIEKAGFDGVEIHACNSDLIQQFLEEQSNNRTDGYGGSIENRAKFALQVVEAVSKAIGVEKTAVRLGPWPSLFDMGMKDPFPTYTYLLEKLKESHSSLAYIHVIEPRSGMNPAFDEQEHGQEISNVFIQKIWSPRPLILSGSFNRQTAIDRAEDDGILIAFGRHFIANPDLPVRLEKDLPLTPYDRSTFYTPGPKGYTDYPFAASS</sequence>
<dbReference type="InterPro" id="IPR013785">
    <property type="entry name" value="Aldolase_TIM"/>
</dbReference>
<dbReference type="Gene3D" id="3.20.20.70">
    <property type="entry name" value="Aldolase class I"/>
    <property type="match status" value="1"/>
</dbReference>
<dbReference type="PANTHER" id="PTHR22893:SF91">
    <property type="entry name" value="NADPH DEHYDROGENASE 2-RELATED"/>
    <property type="match status" value="1"/>
</dbReference>
<dbReference type="InterPro" id="IPR045247">
    <property type="entry name" value="Oye-like"/>
</dbReference>
<keyword evidence="3" id="KW-1185">Reference proteome</keyword>
<comment type="caution">
    <text evidence="2">The sequence shown here is derived from an EMBL/GenBank/DDBJ whole genome shotgun (WGS) entry which is preliminary data.</text>
</comment>
<dbReference type="AlphaFoldDB" id="A0A8H5LVM7"/>
<organism evidence="2 3">
    <name type="scientific">Tetrapyrgos nigripes</name>
    <dbReference type="NCBI Taxonomy" id="182062"/>
    <lineage>
        <taxon>Eukaryota</taxon>
        <taxon>Fungi</taxon>
        <taxon>Dikarya</taxon>
        <taxon>Basidiomycota</taxon>
        <taxon>Agaricomycotina</taxon>
        <taxon>Agaricomycetes</taxon>
        <taxon>Agaricomycetidae</taxon>
        <taxon>Agaricales</taxon>
        <taxon>Marasmiineae</taxon>
        <taxon>Marasmiaceae</taxon>
        <taxon>Tetrapyrgos</taxon>
    </lineage>
</organism>
<dbReference type="Pfam" id="PF00724">
    <property type="entry name" value="Oxidored_FMN"/>
    <property type="match status" value="1"/>
</dbReference>
<dbReference type="GO" id="GO:0010181">
    <property type="term" value="F:FMN binding"/>
    <property type="evidence" value="ECO:0007669"/>
    <property type="project" value="InterPro"/>
</dbReference>
<evidence type="ECO:0000313" key="3">
    <source>
        <dbReference type="Proteomes" id="UP000559256"/>
    </source>
</evidence>
<dbReference type="OrthoDB" id="276546at2759"/>
<evidence type="ECO:0000259" key="1">
    <source>
        <dbReference type="Pfam" id="PF00724"/>
    </source>
</evidence>
<dbReference type="SUPFAM" id="SSF51395">
    <property type="entry name" value="FMN-linked oxidoreductases"/>
    <property type="match status" value="1"/>
</dbReference>
<dbReference type="PANTHER" id="PTHR22893">
    <property type="entry name" value="NADH OXIDOREDUCTASE-RELATED"/>
    <property type="match status" value="1"/>
</dbReference>
<dbReference type="Proteomes" id="UP000559256">
    <property type="component" value="Unassembled WGS sequence"/>
</dbReference>
<dbReference type="InterPro" id="IPR001155">
    <property type="entry name" value="OxRdtase_FMN_N"/>
</dbReference>
<dbReference type="GO" id="GO:0003959">
    <property type="term" value="F:NADPH dehydrogenase activity"/>
    <property type="evidence" value="ECO:0007669"/>
    <property type="project" value="TreeGrafter"/>
</dbReference>
<feature type="domain" description="NADH:flavin oxidoreductase/NADH oxidase N-terminal" evidence="1">
    <location>
        <begin position="5"/>
        <end position="340"/>
    </location>
</feature>
<dbReference type="EMBL" id="JAACJM010000007">
    <property type="protein sequence ID" value="KAF5371705.1"/>
    <property type="molecule type" value="Genomic_DNA"/>
</dbReference>
<protein>
    <recommendedName>
        <fullName evidence="1">NADH:flavin oxidoreductase/NADH oxidase N-terminal domain-containing protein</fullName>
    </recommendedName>
</protein>
<reference evidence="2 3" key="1">
    <citation type="journal article" date="2020" name="ISME J.">
        <title>Uncovering the hidden diversity of litter-decomposition mechanisms in mushroom-forming fungi.</title>
        <authorList>
            <person name="Floudas D."/>
            <person name="Bentzer J."/>
            <person name="Ahren D."/>
            <person name="Johansson T."/>
            <person name="Persson P."/>
            <person name="Tunlid A."/>
        </authorList>
    </citation>
    <scope>NUCLEOTIDE SEQUENCE [LARGE SCALE GENOMIC DNA]</scope>
    <source>
        <strain evidence="2 3">CBS 291.85</strain>
    </source>
</reference>
<gene>
    <name evidence="2" type="ORF">D9758_003409</name>
</gene>
<name>A0A8H5LVM7_9AGAR</name>
<accession>A0A8H5LVM7</accession>
<evidence type="ECO:0000313" key="2">
    <source>
        <dbReference type="EMBL" id="KAF5371705.1"/>
    </source>
</evidence>
<dbReference type="CDD" id="cd02933">
    <property type="entry name" value="OYE_like_FMN"/>
    <property type="match status" value="1"/>
</dbReference>
<proteinExistence type="predicted"/>